<dbReference type="PANTHER" id="PTHR38008:SF2">
    <property type="entry name" value="HEMOLYSIN"/>
    <property type="match status" value="1"/>
</dbReference>
<accession>A0ABV4IG96</accession>
<gene>
    <name evidence="2" type="ORF">ACBP88_15605</name>
</gene>
<dbReference type="PROSITE" id="PS51257">
    <property type="entry name" value="PROKAR_LIPOPROTEIN"/>
    <property type="match status" value="1"/>
</dbReference>
<keyword evidence="3" id="KW-1185">Reference proteome</keyword>
<reference evidence="2 3" key="1">
    <citation type="submission" date="2024-08" db="EMBL/GenBank/DDBJ databases">
        <authorList>
            <person name="Feng Z."/>
            <person name="Ronholm J."/>
        </authorList>
    </citation>
    <scope>NUCLEOTIDE SEQUENCE [LARGE SCALE GENOMIC DNA]</scope>
    <source>
        <strain evidence="2 3">4-AB0-8</strain>
    </source>
</reference>
<evidence type="ECO:0000313" key="2">
    <source>
        <dbReference type="EMBL" id="MEZ2740851.1"/>
    </source>
</evidence>
<sequence>MKKTAGLVTTALLMSACAVPPAPTTASHPHVGIANPASVYCIQQGGKLRMEPTTYGAHAICILPSGQEVDEWAYYRQHHPIPQP</sequence>
<dbReference type="InterPro" id="IPR005590">
    <property type="entry name" value="DUF333"/>
</dbReference>
<dbReference type="EMBL" id="JBGJLR010000022">
    <property type="protein sequence ID" value="MEZ2740851.1"/>
    <property type="molecule type" value="Genomic_DNA"/>
</dbReference>
<proteinExistence type="predicted"/>
<keyword evidence="1" id="KW-0732">Signal</keyword>
<feature type="signal peptide" evidence="1">
    <location>
        <begin position="1"/>
        <end position="18"/>
    </location>
</feature>
<evidence type="ECO:0000256" key="1">
    <source>
        <dbReference type="SAM" id="SignalP"/>
    </source>
</evidence>
<dbReference type="Pfam" id="PF03891">
    <property type="entry name" value="DUF333"/>
    <property type="match status" value="1"/>
</dbReference>
<comment type="caution">
    <text evidence="2">The sequence shown here is derived from an EMBL/GenBank/DDBJ whole genome shotgun (WGS) entry which is preliminary data.</text>
</comment>
<dbReference type="Proteomes" id="UP001567350">
    <property type="component" value="Unassembled WGS sequence"/>
</dbReference>
<organism evidence="2 3">
    <name type="scientific">Comamonas jiangduensis</name>
    <dbReference type="NCBI Taxonomy" id="1194168"/>
    <lineage>
        <taxon>Bacteria</taxon>
        <taxon>Pseudomonadati</taxon>
        <taxon>Pseudomonadota</taxon>
        <taxon>Betaproteobacteria</taxon>
        <taxon>Burkholderiales</taxon>
        <taxon>Comamonadaceae</taxon>
        <taxon>Comamonas</taxon>
    </lineage>
</organism>
<dbReference type="RefSeq" id="WP_370891910.1">
    <property type="nucleotide sequence ID" value="NZ_JBGJLR010000022.1"/>
</dbReference>
<protein>
    <submittedName>
        <fullName evidence="2">DUF333 domain-containing protein</fullName>
    </submittedName>
</protein>
<name>A0ABV4IG96_9BURK</name>
<dbReference type="PANTHER" id="PTHR38008">
    <property type="entry name" value="HEMOLYSIN-RELATED"/>
    <property type="match status" value="1"/>
</dbReference>
<feature type="chain" id="PRO_5046908617" evidence="1">
    <location>
        <begin position="19"/>
        <end position="84"/>
    </location>
</feature>
<evidence type="ECO:0000313" key="3">
    <source>
        <dbReference type="Proteomes" id="UP001567350"/>
    </source>
</evidence>